<evidence type="ECO:0008006" key="3">
    <source>
        <dbReference type="Google" id="ProtNLM"/>
    </source>
</evidence>
<accession>A0A7M1QRV1</accession>
<reference evidence="1 2" key="1">
    <citation type="submission" date="2020-10" db="EMBL/GenBank/DDBJ databases">
        <title>Trueperella pecoris sp. nov. isolated from bovine and porcine specimens.</title>
        <authorList>
            <person name="Schoenecker L."/>
            <person name="Schnydrig P."/>
            <person name="Brodard I."/>
            <person name="Thomann A."/>
            <person name="Hemphill A."/>
            <person name="Rodriguez-Campos S."/>
            <person name="Perreten V."/>
            <person name="Jores J."/>
            <person name="Kittl S."/>
        </authorList>
    </citation>
    <scope>NUCLEOTIDE SEQUENCE [LARGE SCALE GENOMIC DNA]</scope>
    <source>
        <strain evidence="1 2">15A0121</strain>
    </source>
</reference>
<dbReference type="EMBL" id="CP063213">
    <property type="protein sequence ID" value="QOR44800.1"/>
    <property type="molecule type" value="Genomic_DNA"/>
</dbReference>
<proteinExistence type="predicted"/>
<evidence type="ECO:0000313" key="1">
    <source>
        <dbReference type="EMBL" id="QOR44800.1"/>
    </source>
</evidence>
<name>A0A7M1QRV1_9ACTO</name>
<sequence>MTTFLSFWHRLENDVALSIDFVGEWFTVDPNEPFLIGREGPLELDDNPYLHRRFLVITHQDGMYWIDNLGSRLSATLADEDGQTQAYLAPGARLPLVYARTNLLFTAGPTTYEMTIVNDEPPYAPANVVNEDEDSGVTTIGPVELTPSQKLLVVALARPVLAGTGTTSSIPSSKVAAELLGWPLTRFNRKLDHVCEKLTRHGVRGLHGGPEKLAVNRRARLVEYAVATRLVTVDDVDMLAHPMDFDD</sequence>
<keyword evidence="2" id="KW-1185">Reference proteome</keyword>
<organism evidence="1 2">
    <name type="scientific">Trueperella pecoris</name>
    <dbReference type="NCBI Taxonomy" id="2733571"/>
    <lineage>
        <taxon>Bacteria</taxon>
        <taxon>Bacillati</taxon>
        <taxon>Actinomycetota</taxon>
        <taxon>Actinomycetes</taxon>
        <taxon>Actinomycetales</taxon>
        <taxon>Actinomycetaceae</taxon>
        <taxon>Trueperella</taxon>
    </lineage>
</organism>
<evidence type="ECO:0000313" key="2">
    <source>
        <dbReference type="Proteomes" id="UP000595053"/>
    </source>
</evidence>
<dbReference type="AlphaFoldDB" id="A0A7M1QRV1"/>
<gene>
    <name evidence="1" type="ORF">INS88_05705</name>
</gene>
<protein>
    <recommendedName>
        <fullName evidence="3">FHA domain-containing protein</fullName>
    </recommendedName>
</protein>
<dbReference type="Proteomes" id="UP000595053">
    <property type="component" value="Chromosome"/>
</dbReference>